<feature type="transmembrane region" description="Helical" evidence="6">
    <location>
        <begin position="342"/>
        <end position="362"/>
    </location>
</feature>
<reference evidence="7 8" key="1">
    <citation type="submission" date="2020-04" db="EMBL/GenBank/DDBJ databases">
        <title>Draft genome of Pyxidicoccus fallax type strain.</title>
        <authorList>
            <person name="Whitworth D.E."/>
        </authorList>
    </citation>
    <scope>NUCLEOTIDE SEQUENCE [LARGE SCALE GENOMIC DNA]</scope>
    <source>
        <strain evidence="7 8">DSM 14698</strain>
    </source>
</reference>
<evidence type="ECO:0000256" key="4">
    <source>
        <dbReference type="ARBA" id="ARBA00022989"/>
    </source>
</evidence>
<dbReference type="GO" id="GO:0016020">
    <property type="term" value="C:membrane"/>
    <property type="evidence" value="ECO:0007669"/>
    <property type="project" value="UniProtKB-SubCell"/>
</dbReference>
<proteinExistence type="predicted"/>
<feature type="transmembrane region" description="Helical" evidence="6">
    <location>
        <begin position="731"/>
        <end position="750"/>
    </location>
</feature>
<dbReference type="Pfam" id="PF03169">
    <property type="entry name" value="OPT"/>
    <property type="match status" value="2"/>
</dbReference>
<feature type="transmembrane region" description="Helical" evidence="6">
    <location>
        <begin position="67"/>
        <end position="84"/>
    </location>
</feature>
<dbReference type="InterPro" id="IPR045035">
    <property type="entry name" value="YSL-like"/>
</dbReference>
<feature type="transmembrane region" description="Helical" evidence="6">
    <location>
        <begin position="398"/>
        <end position="417"/>
    </location>
</feature>
<dbReference type="RefSeq" id="WP_169347537.1">
    <property type="nucleotide sequence ID" value="NZ_JABBJJ010000130.1"/>
</dbReference>
<dbReference type="PANTHER" id="PTHR31645:SF0">
    <property type="entry name" value="OLIGOPEPTIDE TRANSPORTER YGL114W-RELATED"/>
    <property type="match status" value="1"/>
</dbReference>
<evidence type="ECO:0000313" key="7">
    <source>
        <dbReference type="EMBL" id="NMO18266.1"/>
    </source>
</evidence>
<dbReference type="NCBIfam" id="TIGR00728">
    <property type="entry name" value="OPT_sfam"/>
    <property type="match status" value="1"/>
</dbReference>
<dbReference type="NCBIfam" id="TIGR00733">
    <property type="entry name" value="OPT family oligopeptide transporter"/>
    <property type="match status" value="1"/>
</dbReference>
<feature type="transmembrane region" description="Helical" evidence="6">
    <location>
        <begin position="464"/>
        <end position="484"/>
    </location>
</feature>
<feature type="transmembrane region" description="Helical" evidence="6">
    <location>
        <begin position="288"/>
        <end position="309"/>
    </location>
</feature>
<organism evidence="7 8">
    <name type="scientific">Pyxidicoccus fallax</name>
    <dbReference type="NCBI Taxonomy" id="394095"/>
    <lineage>
        <taxon>Bacteria</taxon>
        <taxon>Pseudomonadati</taxon>
        <taxon>Myxococcota</taxon>
        <taxon>Myxococcia</taxon>
        <taxon>Myxococcales</taxon>
        <taxon>Cystobacterineae</taxon>
        <taxon>Myxococcaceae</taxon>
        <taxon>Pyxidicoccus</taxon>
    </lineage>
</organism>
<accession>A0A848LKM0</accession>
<name>A0A848LKM0_9BACT</name>
<evidence type="ECO:0000256" key="3">
    <source>
        <dbReference type="ARBA" id="ARBA00022692"/>
    </source>
</evidence>
<feature type="transmembrane region" description="Helical" evidence="6">
    <location>
        <begin position="665"/>
        <end position="684"/>
    </location>
</feature>
<dbReference type="InterPro" id="IPR004814">
    <property type="entry name" value="Oligopep_transpt"/>
</dbReference>
<feature type="transmembrane region" description="Helical" evidence="6">
    <location>
        <begin position="787"/>
        <end position="805"/>
    </location>
</feature>
<comment type="caution">
    <text evidence="7">The sequence shown here is derived from an EMBL/GenBank/DDBJ whole genome shotgun (WGS) entry which is preliminary data.</text>
</comment>
<dbReference type="AlphaFoldDB" id="A0A848LKM0"/>
<keyword evidence="4 6" id="KW-1133">Transmembrane helix</keyword>
<keyword evidence="3 6" id="KW-0812">Transmembrane</keyword>
<feature type="transmembrane region" description="Helical" evidence="6">
    <location>
        <begin position="238"/>
        <end position="260"/>
    </location>
</feature>
<sequence length="824" mass="85675">MAHGTPPVVDDRVPVAEVHAPHAHTPYIPPDKSPAEMTIRGLVLGSVLGIVFAASSVYLAIKVGLTVSASIPVAVLSIAIFRALGNSSILENTIVQTTGSAGESLAFGVAAALPALLLLGYDISLTHAFLTAALGGVLGVLMMIPLRQGLIVQEHGKLAYPEGTASADVLIVGEQGGTNARTVILGFLVGGIYKFAYAGMKLFREVLSTPLKGLKSATMSTEVSPELLGVGYIIGPKVAGITFAGGVLSYLILIPAISFFGSGLNEPLLVHNGQLIRDMSPDQIRNAYVLYIGAGAVATGGLISLIRSLPTIIGAFKRSVETLRASRTQGAAPQLLRTEQDLPITVVLVGSALLILAIWLAPPLEVNFISAILIVIFGFFFVTVSARITGEIGSSSNPISGMVVATLLVTCLVYLLLGWTSSEDRFMALTTAAIVGIAASNGGTTAQDLKTAFLVGGTPRRQQVALFVGVLTSAMFIGLVLVTLNRGATATIPEPHPGVKVSEMTEETRVQHTFAWAVSPDALASRGLDEAALRKAVWAQGFELNTQGGALELRSWRDVTAQDLAAVTLSPTGGKQVKVSELGAVTQGPQRTYKEGYVRGADTPVPAGKYLVDEAGTIQYVVDPGIGGRISAYEGQPLTRYAAPKAQLFSLIIDGILTQRLPWDLVLLGVFIALMLELCGVSALPFAVGVYLPISSTAPIFVGGVVRYIVDRVRGGSAAESEFSPGTLLSSGFIAGGSIAGVLIAFLEIATDGAGTRALNLPATLGHEGGLGGFLNAVGESELAHPLWSNLWGLLFFAGLTFFLLRSALKGPSAAVAPPPHKGA</sequence>
<keyword evidence="5 6" id="KW-0472">Membrane</keyword>
<feature type="transmembrane region" description="Helical" evidence="6">
    <location>
        <begin position="368"/>
        <end position="386"/>
    </location>
</feature>
<dbReference type="EMBL" id="JABBJJ010000130">
    <property type="protein sequence ID" value="NMO18266.1"/>
    <property type="molecule type" value="Genomic_DNA"/>
</dbReference>
<evidence type="ECO:0000313" key="8">
    <source>
        <dbReference type="Proteomes" id="UP000518300"/>
    </source>
</evidence>
<feature type="transmembrane region" description="Helical" evidence="6">
    <location>
        <begin position="105"/>
        <end position="121"/>
    </location>
</feature>
<keyword evidence="8" id="KW-1185">Reference proteome</keyword>
<dbReference type="InterPro" id="IPR004813">
    <property type="entry name" value="OPT"/>
</dbReference>
<evidence type="ECO:0000256" key="2">
    <source>
        <dbReference type="ARBA" id="ARBA00022448"/>
    </source>
</evidence>
<protein>
    <submittedName>
        <fullName evidence="7">Oligopeptide transporter, OPT family</fullName>
    </submittedName>
</protein>
<keyword evidence="2" id="KW-0813">Transport</keyword>
<dbReference type="GO" id="GO:0035673">
    <property type="term" value="F:oligopeptide transmembrane transporter activity"/>
    <property type="evidence" value="ECO:0007669"/>
    <property type="project" value="InterPro"/>
</dbReference>
<evidence type="ECO:0000256" key="1">
    <source>
        <dbReference type="ARBA" id="ARBA00004141"/>
    </source>
</evidence>
<evidence type="ECO:0000256" key="6">
    <source>
        <dbReference type="SAM" id="Phobius"/>
    </source>
</evidence>
<feature type="transmembrane region" description="Helical" evidence="6">
    <location>
        <begin position="127"/>
        <end position="146"/>
    </location>
</feature>
<feature type="transmembrane region" description="Helical" evidence="6">
    <location>
        <begin position="42"/>
        <end position="61"/>
    </location>
</feature>
<gene>
    <name evidence="7" type="ORF">HG543_25905</name>
</gene>
<feature type="transmembrane region" description="Helical" evidence="6">
    <location>
        <begin position="690"/>
        <end position="710"/>
    </location>
</feature>
<comment type="subcellular location">
    <subcellularLocation>
        <location evidence="1">Membrane</location>
        <topology evidence="1">Multi-pass membrane protein</topology>
    </subcellularLocation>
</comment>
<dbReference type="Proteomes" id="UP000518300">
    <property type="component" value="Unassembled WGS sequence"/>
</dbReference>
<dbReference type="PANTHER" id="PTHR31645">
    <property type="entry name" value="OLIGOPEPTIDE TRANSPORTER YGL114W-RELATED"/>
    <property type="match status" value="1"/>
</dbReference>
<evidence type="ECO:0000256" key="5">
    <source>
        <dbReference type="ARBA" id="ARBA00023136"/>
    </source>
</evidence>